<feature type="domain" description="Helicase ATP-binding" evidence="9">
    <location>
        <begin position="29"/>
        <end position="208"/>
    </location>
</feature>
<dbReference type="SMART" id="SM00535">
    <property type="entry name" value="RIBOc"/>
    <property type="match status" value="1"/>
</dbReference>
<feature type="domain" description="RNase III" evidence="8">
    <location>
        <begin position="1449"/>
        <end position="1581"/>
    </location>
</feature>
<evidence type="ECO:0000256" key="4">
    <source>
        <dbReference type="ARBA" id="ARBA00022806"/>
    </source>
</evidence>
<dbReference type="FunFam" id="3.40.50.300:FF:000420">
    <property type="entry name" value="Endoribonuclease dicer-like 1"/>
    <property type="match status" value="1"/>
</dbReference>
<dbReference type="Pfam" id="PF00472">
    <property type="entry name" value="RF-1"/>
    <property type="match status" value="1"/>
</dbReference>
<evidence type="ECO:0000313" key="13">
    <source>
        <dbReference type="Proteomes" id="UP000516437"/>
    </source>
</evidence>
<evidence type="ECO:0000256" key="7">
    <source>
        <dbReference type="SAM" id="MobiDB-lite"/>
    </source>
</evidence>
<dbReference type="Gene3D" id="3.40.50.300">
    <property type="entry name" value="P-loop containing nucleotide triphosphate hydrolases"/>
    <property type="match status" value="2"/>
</dbReference>
<comment type="similarity">
    <text evidence="6">Belongs to the helicase family. Dicer subfamily.</text>
</comment>
<evidence type="ECO:0000256" key="6">
    <source>
        <dbReference type="PROSITE-ProRule" id="PRU00657"/>
    </source>
</evidence>
<name>A0A6A1USN1_9ROSI</name>
<dbReference type="Gene3D" id="3.30.160.20">
    <property type="match status" value="1"/>
</dbReference>
<protein>
    <submittedName>
        <fullName evidence="12">Uncharacterized protein</fullName>
    </submittedName>
</protein>
<evidence type="ECO:0000256" key="3">
    <source>
        <dbReference type="ARBA" id="ARBA00022801"/>
    </source>
</evidence>
<sequence>MEPVIMEGAGSQELSADPLPFARSYQLEALEMAIKKNTIVFLETGSGKTLIAIMLLRSYAYLLRKPSPFIAVFLVPKVVLVSQQAEAVKMHTDLNVGMYCGEMGVDFWDAAIWKQEIEKHEVLVMTPAILLNCLRHSFFKLSMIKILMMDECHHTRGKHPYASIMTEFYHRQPSYARSGLPRIFGMTASPIKTKSGVSEFSFWEKIKELEDLMDSKVYTCASESELAQFIPFSTPKFNFYRHKEIPSKLYEYLASQLQSLKEKDKARPRRKSSLFQNHHARCYGVLEICPTESEIAFVVHNCTCLLFGSEMSLFNRRFRIESKEFHVRISAKGDLLFSEWSSRTVNEIHMGKYGAVWMVNMSDKLLVASHAVDFASKFTESRRGFLAQRAKEAGGRAGAGRQTWPWVADFEPSFLEAVSCFRSASLSVTRVESSRIRPEDSFAKVVLAPAVVHDDGGRSSAPVQISRVADTSNTVYMQQNPEVGPLPKLISSSMSKEHAEEGKCPAGLSDREALSLNGADLGKQVMSLRKEVDRLASLLRQQCQGGFSFPALSCSQGPSSVSVHWACVWAAMWGPNFGAGDSGVSLGKVLGRAEGNLELACDGPGGVDGITVAHGGKGGCSNSSGAHAEVAPELSVVVGSITSGSPALECAVGGQLLESECVGLLPISLSLQPASVGDLPTASPAPELPSGGQLQGPEGMPLLSPKDLGVKEVRFSPGQELVEKSIDGVQLGIEVPVGVGDNGPAQTTCDTLHELSLKRFHLRESGADCISKKISKIFSALMFCLDELGVWLALKAAQSFSCSESGSCEESDAISWGKLDVLGEAIVKDFSSDASHAFATCVPSGPNWSIGDNVEDKMKSGLLTAKVVCLIKSLLEYRDLKDIRCIVFVERIITAVVLNSLLNELLPKYSSWKSKYIAGNNSGLQSQSRKKQNEIVQEFREGMVNIIVATSILEEGLDVQSCNLVIRFDPSSTVCSFIQSRGRARRQHSDYILMVKSEDFATKSRLEKYLASGDIMRKASLRHASLPCSPLQSELNDEEFYCVESTGAIVTRSSSVGLIYFYCSRLPSDCYFKPAPRWDKNTCTLQLPKSCPFLNVVVQGNINDKVLKQTACLEACKQLHEIGALTDNLVPDVVVEEADSQESGNEPFIDEQPSYVPPELVGRFPMNSDTEYHCYLIELKQNFAYDVPVHDIVLVMRNELESDVVSMPFDLDASRGSLTVDFKYVGKINLSIDLVLLCRRFQITLLRVLIDHALKDLEKCFGGDFLGDEIDYLLLPTTGKHERPLIIDWQCVTSVLFSCEKLHENHSDCRLPKGFAHRVQTKDGPVCTCMLQNSLVSHVYCITGNLVERELTAHSGMAGPLLTRSTMRNGMASSCVLFTNQWLMEGAYFRHGIKLRFVHESMVNGRHIFPVKNYLLRCRKQKEKAVNLKKMHLDHCIQNDVIPISKVLEAITTNECQERFHLESLETLGDSFLKYAACQQLFKTYQNQREGDLTAKKEKIISNEALFKFGCDRKLPGFIRNEIFDPKNWIVPGDRSGSYALSEELLFDARKIYIRGTRKMTSKSIADVVEALIGAFLSIGGETSALLFMAWLGIEVDFQIIPYEIHFQVHAEKLLNVRHLESLLNYSFRDPSLLVEALTHGSYMLPEIPRCYQLSLDCTNTFSVTPRLDKQIVETINGFEKKSSKSTFGWQLDTTFSSVLADVIESLAGAILVDSGYNTKKSSKTKKNGASGKKKQKVKGFKDNLESLVGTQSKLRSVEKAVNPMVLDVLLKMASVNSVKHSEPAPNTPQGSYSPMDKSDPCSKENTQSAQAEGYRLFFALVLFATPESQLKDGVDADATEWAMQDFYSLRRDVETTSERVEEIRASAGLQQLEQERADLELKAADSSFWDDQDKAQETLSALTDVKDKLKLLTEFKTQVEEAETIVKLTEEMDSKDTGLLEEAVSLIKELNKAVDRFELTQLLSGPYDKEGAVISITAGAGGTDAQDWADMLLRMYVRWGEKQKYKTRVVEKSSGEEAGIKSATVEVEGRYAYGYLSGEKGTHRIVRQSPFNSKGLRQTSFSGVEVMPLLREESMKVEIPEEDLEISFSRAGGKGGQNVNKVETAVRITHIPTGVTVRCTGALDNFYMYLDFNSLICLLGA</sequence>
<dbReference type="SUPFAM" id="SSF69065">
    <property type="entry name" value="RNase III domain-like"/>
    <property type="match status" value="2"/>
</dbReference>
<dbReference type="Gene3D" id="3.30.160.380">
    <property type="entry name" value="Dicer dimerisation domain"/>
    <property type="match status" value="1"/>
</dbReference>
<feature type="region of interest" description="Disordered" evidence="7">
    <location>
        <begin position="1719"/>
        <end position="1738"/>
    </location>
</feature>
<dbReference type="OrthoDB" id="6513042at2759"/>
<dbReference type="SMART" id="SM00490">
    <property type="entry name" value="HELICc"/>
    <property type="match status" value="1"/>
</dbReference>
<evidence type="ECO:0000259" key="11">
    <source>
        <dbReference type="PROSITE" id="PS51327"/>
    </source>
</evidence>
<dbReference type="GO" id="GO:0005737">
    <property type="term" value="C:cytoplasm"/>
    <property type="evidence" value="ECO:0007669"/>
    <property type="project" value="TreeGrafter"/>
</dbReference>
<dbReference type="InterPro" id="IPR005034">
    <property type="entry name" value="Dicer_dimerisation"/>
</dbReference>
<feature type="domain" description="RNase III" evidence="8">
    <location>
        <begin position="1698"/>
        <end position="1716"/>
    </location>
</feature>
<dbReference type="GO" id="GO:0030422">
    <property type="term" value="P:siRNA processing"/>
    <property type="evidence" value="ECO:0007669"/>
    <property type="project" value="TreeGrafter"/>
</dbReference>
<dbReference type="PANTHER" id="PTHR14950:SF70">
    <property type="entry name" value="ENDORIBONUCLEASE DICER HOMOLOG 2"/>
    <property type="match status" value="1"/>
</dbReference>
<dbReference type="SMART" id="SM00487">
    <property type="entry name" value="DEXDc"/>
    <property type="match status" value="1"/>
</dbReference>
<dbReference type="InterPro" id="IPR001650">
    <property type="entry name" value="Helicase_C-like"/>
</dbReference>
<dbReference type="PROSITE" id="PS51194">
    <property type="entry name" value="HELICASE_CTER"/>
    <property type="match status" value="1"/>
</dbReference>
<comment type="caution">
    <text evidence="12">The sequence shown here is derived from an EMBL/GenBank/DDBJ whole genome shotgun (WGS) entry which is preliminary data.</text>
</comment>
<dbReference type="PROSITE" id="PS50142">
    <property type="entry name" value="RNASE_3_2"/>
    <property type="match status" value="2"/>
</dbReference>
<feature type="region of interest" description="Disordered" evidence="7">
    <location>
        <begin position="1778"/>
        <end position="1806"/>
    </location>
</feature>
<dbReference type="Pfam" id="PF00636">
    <property type="entry name" value="Ribonuclease_3"/>
    <property type="match status" value="1"/>
</dbReference>
<dbReference type="PROSITE" id="PS51192">
    <property type="entry name" value="HELICASE_ATP_BIND_1"/>
    <property type="match status" value="1"/>
</dbReference>
<keyword evidence="2" id="KW-0547">Nucleotide-binding</keyword>
<dbReference type="SUPFAM" id="SSF75620">
    <property type="entry name" value="Release factor"/>
    <property type="match status" value="1"/>
</dbReference>
<dbReference type="PROSITE" id="PS51327">
    <property type="entry name" value="DICER_DSRBF"/>
    <property type="match status" value="1"/>
</dbReference>
<evidence type="ECO:0000256" key="5">
    <source>
        <dbReference type="ARBA" id="ARBA00022840"/>
    </source>
</evidence>
<keyword evidence="5" id="KW-0067">ATP-binding</keyword>
<keyword evidence="3" id="KW-0378">Hydrolase</keyword>
<dbReference type="Gene3D" id="3.30.70.1660">
    <property type="match status" value="1"/>
</dbReference>
<dbReference type="InterPro" id="IPR036389">
    <property type="entry name" value="RNase_III_sf"/>
</dbReference>
<dbReference type="Pfam" id="PF03368">
    <property type="entry name" value="Dicer_dimer"/>
    <property type="match status" value="1"/>
</dbReference>
<reference evidence="12 13" key="1">
    <citation type="journal article" date="2019" name="Plant Biotechnol. J.">
        <title>The red bayberry genome and genetic basis of sex determination.</title>
        <authorList>
            <person name="Jia H.M."/>
            <person name="Jia H.J."/>
            <person name="Cai Q.L."/>
            <person name="Wang Y."/>
            <person name="Zhao H.B."/>
            <person name="Yang W.F."/>
            <person name="Wang G.Y."/>
            <person name="Li Y.H."/>
            <person name="Zhan D.L."/>
            <person name="Shen Y.T."/>
            <person name="Niu Q.F."/>
            <person name="Chang L."/>
            <person name="Qiu J."/>
            <person name="Zhao L."/>
            <person name="Xie H.B."/>
            <person name="Fu W.Y."/>
            <person name="Jin J."/>
            <person name="Li X.W."/>
            <person name="Jiao Y."/>
            <person name="Zhou C.C."/>
            <person name="Tu T."/>
            <person name="Chai C.Y."/>
            <person name="Gao J.L."/>
            <person name="Fan L.J."/>
            <person name="van de Weg E."/>
            <person name="Wang J.Y."/>
            <person name="Gao Z.S."/>
        </authorList>
    </citation>
    <scope>NUCLEOTIDE SEQUENCE [LARGE SCALE GENOMIC DNA]</scope>
    <source>
        <tissue evidence="12">Leaves</tissue>
    </source>
</reference>
<evidence type="ECO:0000313" key="12">
    <source>
        <dbReference type="EMBL" id="KAB1203399.1"/>
    </source>
</evidence>
<dbReference type="PANTHER" id="PTHR14950">
    <property type="entry name" value="DICER-RELATED"/>
    <property type="match status" value="1"/>
</dbReference>
<comment type="similarity">
    <text evidence="1">Belongs to the prokaryotic/mitochondrial release factor family.</text>
</comment>
<dbReference type="Gene3D" id="1.20.58.410">
    <property type="entry name" value="Release factor"/>
    <property type="match status" value="1"/>
</dbReference>
<dbReference type="InterPro" id="IPR000999">
    <property type="entry name" value="RNase_III_dom"/>
</dbReference>
<evidence type="ECO:0000259" key="10">
    <source>
        <dbReference type="PROSITE" id="PS51194"/>
    </source>
</evidence>
<evidence type="ECO:0000259" key="8">
    <source>
        <dbReference type="PROSITE" id="PS50142"/>
    </source>
</evidence>
<dbReference type="EMBL" id="RXIC02000026">
    <property type="protein sequence ID" value="KAB1203399.1"/>
    <property type="molecule type" value="Genomic_DNA"/>
</dbReference>
<evidence type="ECO:0000259" key="9">
    <source>
        <dbReference type="PROSITE" id="PS51192"/>
    </source>
</evidence>
<dbReference type="Pfam" id="PF00270">
    <property type="entry name" value="DEAD"/>
    <property type="match status" value="1"/>
</dbReference>
<dbReference type="GO" id="GO:0005524">
    <property type="term" value="F:ATP binding"/>
    <property type="evidence" value="ECO:0007669"/>
    <property type="project" value="UniProtKB-KW"/>
</dbReference>
<dbReference type="SMART" id="SM00937">
    <property type="entry name" value="PCRF"/>
    <property type="match status" value="1"/>
</dbReference>
<dbReference type="SUPFAM" id="SSF52540">
    <property type="entry name" value="P-loop containing nucleoside triphosphate hydrolases"/>
    <property type="match status" value="1"/>
</dbReference>
<dbReference type="InterPro" id="IPR000352">
    <property type="entry name" value="Pep_chain_release_fac_I"/>
</dbReference>
<dbReference type="FunFam" id="3.40.50.300:FF:000705">
    <property type="entry name" value="Endoribonuclease dicer-like protein"/>
    <property type="match status" value="1"/>
</dbReference>
<dbReference type="FunFam" id="3.30.160.380:FF:000001">
    <property type="entry name" value="Endoribonuclease dicer-like 1"/>
    <property type="match status" value="1"/>
</dbReference>
<dbReference type="InterPro" id="IPR005139">
    <property type="entry name" value="PCRF"/>
</dbReference>
<evidence type="ECO:0000256" key="2">
    <source>
        <dbReference type="ARBA" id="ARBA00022741"/>
    </source>
</evidence>
<dbReference type="InterPro" id="IPR045853">
    <property type="entry name" value="Pep_chain_release_fac_I_sf"/>
</dbReference>
<dbReference type="CDD" id="cd18034">
    <property type="entry name" value="DEXHc_dicer"/>
    <property type="match status" value="1"/>
</dbReference>
<dbReference type="Pfam" id="PF03462">
    <property type="entry name" value="PCRF"/>
    <property type="match status" value="1"/>
</dbReference>
<dbReference type="GO" id="GO:0003747">
    <property type="term" value="F:translation release factor activity"/>
    <property type="evidence" value="ECO:0007669"/>
    <property type="project" value="InterPro"/>
</dbReference>
<dbReference type="Proteomes" id="UP000516437">
    <property type="component" value="Chromosome 8"/>
</dbReference>
<keyword evidence="13" id="KW-1185">Reference proteome</keyword>
<dbReference type="GO" id="GO:0003723">
    <property type="term" value="F:RNA binding"/>
    <property type="evidence" value="ECO:0007669"/>
    <property type="project" value="UniProtKB-UniRule"/>
</dbReference>
<feature type="compositionally biased region" description="Basic residues" evidence="7">
    <location>
        <begin position="1721"/>
        <end position="1738"/>
    </location>
</feature>
<evidence type="ECO:0000256" key="1">
    <source>
        <dbReference type="ARBA" id="ARBA00010835"/>
    </source>
</evidence>
<dbReference type="GO" id="GO:0005634">
    <property type="term" value="C:nucleus"/>
    <property type="evidence" value="ECO:0007669"/>
    <property type="project" value="TreeGrafter"/>
</dbReference>
<dbReference type="Gene3D" id="1.10.1520.10">
    <property type="entry name" value="Ribonuclease III domain"/>
    <property type="match status" value="2"/>
</dbReference>
<proteinExistence type="inferred from homology"/>
<keyword evidence="6" id="KW-0694">RNA-binding</keyword>
<dbReference type="InterPro" id="IPR011545">
    <property type="entry name" value="DEAD/DEAH_box_helicase_dom"/>
</dbReference>
<accession>A0A6A1USN1</accession>
<dbReference type="GO" id="GO:0004525">
    <property type="term" value="F:ribonuclease III activity"/>
    <property type="evidence" value="ECO:0007669"/>
    <property type="project" value="InterPro"/>
</dbReference>
<feature type="domain" description="Helicase C-terminal" evidence="10">
    <location>
        <begin position="870"/>
        <end position="1039"/>
    </location>
</feature>
<dbReference type="InterPro" id="IPR038248">
    <property type="entry name" value="Dicer_dimer_sf"/>
</dbReference>
<keyword evidence="4" id="KW-0347">Helicase</keyword>
<dbReference type="CDD" id="cd00593">
    <property type="entry name" value="RIBOc"/>
    <property type="match status" value="1"/>
</dbReference>
<gene>
    <name evidence="12" type="ORF">CJ030_MR8G000548</name>
</gene>
<feature type="domain" description="Dicer dsRNA-binding fold" evidence="11">
    <location>
        <begin position="1055"/>
        <end position="1139"/>
    </location>
</feature>
<dbReference type="InterPro" id="IPR014001">
    <property type="entry name" value="Helicase_ATP-bd"/>
</dbReference>
<dbReference type="Pfam" id="PF00271">
    <property type="entry name" value="Helicase_C"/>
    <property type="match status" value="1"/>
</dbReference>
<dbReference type="PROSITE" id="PS00745">
    <property type="entry name" value="RF_PROK_I"/>
    <property type="match status" value="1"/>
</dbReference>
<organism evidence="12 13">
    <name type="scientific">Morella rubra</name>
    <name type="common">Chinese bayberry</name>
    <dbReference type="NCBI Taxonomy" id="262757"/>
    <lineage>
        <taxon>Eukaryota</taxon>
        <taxon>Viridiplantae</taxon>
        <taxon>Streptophyta</taxon>
        <taxon>Embryophyta</taxon>
        <taxon>Tracheophyta</taxon>
        <taxon>Spermatophyta</taxon>
        <taxon>Magnoliopsida</taxon>
        <taxon>eudicotyledons</taxon>
        <taxon>Gunneridae</taxon>
        <taxon>Pentapetalae</taxon>
        <taxon>rosids</taxon>
        <taxon>fabids</taxon>
        <taxon>Fagales</taxon>
        <taxon>Myricaceae</taxon>
        <taxon>Morella</taxon>
    </lineage>
</organism>
<dbReference type="CDD" id="cd18802">
    <property type="entry name" value="SF2_C_dicer"/>
    <property type="match status" value="1"/>
</dbReference>
<dbReference type="InterPro" id="IPR027417">
    <property type="entry name" value="P-loop_NTPase"/>
</dbReference>
<dbReference type="GO" id="GO:0004386">
    <property type="term" value="F:helicase activity"/>
    <property type="evidence" value="ECO:0007669"/>
    <property type="project" value="UniProtKB-KW"/>
</dbReference>